<sequence>MKRNVVLYQEIATKIKKKILDGSYPLGENIPSEPELEKLFGVSKMTIRQAVALLAAEGYVDKQRGRGTQVISNQLFNKLSKAKSFSKIIEESGFSIKKEILAIETLLPEAHPTLAIYFDEPVTHIKRLYYLDNKPYIYYQHYIQEVEQIHEPNLNLDHISLYQLLKENGYTVASFNDTFEAVIFSADEKKQLQAEQENGLKRMRKSYDSSGHLIELSIGLYNTQIFPYKIEYEV</sequence>
<evidence type="ECO:0000313" key="6">
    <source>
        <dbReference type="Proteomes" id="UP000257055"/>
    </source>
</evidence>
<dbReference type="SUPFAM" id="SSF46785">
    <property type="entry name" value="Winged helix' DNA-binding domain"/>
    <property type="match status" value="1"/>
</dbReference>
<evidence type="ECO:0000313" key="5">
    <source>
        <dbReference type="EMBL" id="RDX00753.1"/>
    </source>
</evidence>
<dbReference type="Gene3D" id="3.40.1410.10">
    <property type="entry name" value="Chorismate lyase-like"/>
    <property type="match status" value="1"/>
</dbReference>
<dbReference type="GO" id="GO:0003677">
    <property type="term" value="F:DNA binding"/>
    <property type="evidence" value="ECO:0007669"/>
    <property type="project" value="UniProtKB-KW"/>
</dbReference>
<dbReference type="Pfam" id="PF07702">
    <property type="entry name" value="UTRA"/>
    <property type="match status" value="1"/>
</dbReference>
<dbReference type="PROSITE" id="PS50949">
    <property type="entry name" value="HTH_GNTR"/>
    <property type="match status" value="1"/>
</dbReference>
<comment type="caution">
    <text evidence="5">The sequence shown here is derived from an EMBL/GenBank/DDBJ whole genome shotgun (WGS) entry which is preliminary data.</text>
</comment>
<dbReference type="PANTHER" id="PTHR44846:SF1">
    <property type="entry name" value="MANNOSYL-D-GLYCERATE TRANSPORT_METABOLISM SYSTEM REPRESSOR MNGR-RELATED"/>
    <property type="match status" value="1"/>
</dbReference>
<reference evidence="6" key="1">
    <citation type="submission" date="2015-04" db="EMBL/GenBank/DDBJ databases">
        <authorList>
            <person name="Schardt J."/>
            <person name="Mueller-Herbst S."/>
            <person name="Scherer S."/>
            <person name="Huptas C."/>
        </authorList>
    </citation>
    <scope>NUCLEOTIDE SEQUENCE [LARGE SCALE GENOMIC DNA]</scope>
    <source>
        <strain evidence="6">Kiel-L1</strain>
    </source>
</reference>
<dbReference type="SMART" id="SM00866">
    <property type="entry name" value="UTRA"/>
    <property type="match status" value="1"/>
</dbReference>
<dbReference type="InterPro" id="IPR036390">
    <property type="entry name" value="WH_DNA-bd_sf"/>
</dbReference>
<dbReference type="GO" id="GO:0003700">
    <property type="term" value="F:DNA-binding transcription factor activity"/>
    <property type="evidence" value="ECO:0007669"/>
    <property type="project" value="InterPro"/>
</dbReference>
<dbReference type="GO" id="GO:0045892">
    <property type="term" value="P:negative regulation of DNA-templated transcription"/>
    <property type="evidence" value="ECO:0007669"/>
    <property type="project" value="TreeGrafter"/>
</dbReference>
<dbReference type="InterPro" id="IPR028978">
    <property type="entry name" value="Chorismate_lyase_/UTRA_dom_sf"/>
</dbReference>
<name>A0A3D8TQ30_9LIST</name>
<dbReference type="EMBL" id="LARY01000002">
    <property type="protein sequence ID" value="RDX00753.1"/>
    <property type="molecule type" value="Genomic_DNA"/>
</dbReference>
<evidence type="ECO:0000256" key="1">
    <source>
        <dbReference type="ARBA" id="ARBA00023015"/>
    </source>
</evidence>
<dbReference type="Pfam" id="PF00392">
    <property type="entry name" value="GntR"/>
    <property type="match status" value="1"/>
</dbReference>
<dbReference type="InterPro" id="IPR036388">
    <property type="entry name" value="WH-like_DNA-bd_sf"/>
</dbReference>
<dbReference type="InterPro" id="IPR011663">
    <property type="entry name" value="UTRA"/>
</dbReference>
<dbReference type="SMART" id="SM00345">
    <property type="entry name" value="HTH_GNTR"/>
    <property type="match status" value="1"/>
</dbReference>
<gene>
    <name evidence="5" type="ORF">UR08_07155</name>
</gene>
<accession>A0A3D8TQ30</accession>
<dbReference type="Proteomes" id="UP000257055">
    <property type="component" value="Unassembled WGS sequence"/>
</dbReference>
<dbReference type="RefSeq" id="WP_115752995.1">
    <property type="nucleotide sequence ID" value="NZ_LARY01000002.1"/>
</dbReference>
<dbReference type="SUPFAM" id="SSF64288">
    <property type="entry name" value="Chorismate lyase-like"/>
    <property type="match status" value="1"/>
</dbReference>
<dbReference type="Gene3D" id="1.10.10.10">
    <property type="entry name" value="Winged helix-like DNA-binding domain superfamily/Winged helix DNA-binding domain"/>
    <property type="match status" value="1"/>
</dbReference>
<keyword evidence="1" id="KW-0805">Transcription regulation</keyword>
<dbReference type="InterPro" id="IPR050679">
    <property type="entry name" value="Bact_HTH_transcr_reg"/>
</dbReference>
<dbReference type="PRINTS" id="PR00035">
    <property type="entry name" value="HTHGNTR"/>
</dbReference>
<evidence type="ECO:0000259" key="4">
    <source>
        <dbReference type="PROSITE" id="PS50949"/>
    </source>
</evidence>
<dbReference type="PANTHER" id="PTHR44846">
    <property type="entry name" value="MANNOSYL-D-GLYCERATE TRANSPORT/METABOLISM SYSTEM REPRESSOR MNGR-RELATED"/>
    <property type="match status" value="1"/>
</dbReference>
<feature type="domain" description="HTH gntR-type" evidence="4">
    <location>
        <begin position="5"/>
        <end position="73"/>
    </location>
</feature>
<keyword evidence="2" id="KW-0238">DNA-binding</keyword>
<proteinExistence type="predicted"/>
<organism evidence="5 6">
    <name type="scientific">Listeria kieliensis</name>
    <dbReference type="NCBI Taxonomy" id="1621700"/>
    <lineage>
        <taxon>Bacteria</taxon>
        <taxon>Bacillati</taxon>
        <taxon>Bacillota</taxon>
        <taxon>Bacilli</taxon>
        <taxon>Bacillales</taxon>
        <taxon>Listeriaceae</taxon>
        <taxon>Listeria</taxon>
    </lineage>
</organism>
<evidence type="ECO:0000256" key="2">
    <source>
        <dbReference type="ARBA" id="ARBA00023125"/>
    </source>
</evidence>
<keyword evidence="6" id="KW-1185">Reference proteome</keyword>
<keyword evidence="3" id="KW-0804">Transcription</keyword>
<dbReference type="CDD" id="cd07377">
    <property type="entry name" value="WHTH_GntR"/>
    <property type="match status" value="1"/>
</dbReference>
<evidence type="ECO:0000256" key="3">
    <source>
        <dbReference type="ARBA" id="ARBA00023163"/>
    </source>
</evidence>
<protein>
    <submittedName>
        <fullName evidence="5">GntR family transcriptional regulator</fullName>
    </submittedName>
</protein>
<dbReference type="InterPro" id="IPR000524">
    <property type="entry name" value="Tscrpt_reg_HTH_GntR"/>
</dbReference>
<dbReference type="AlphaFoldDB" id="A0A3D8TQ30"/>